<sequence length="453" mass="51127">MSRVVSRQTPGGVCVVNRDDFVKSFRDVPKISITSLADVRQKIDGAIQILSKSQEDWTKRMNQLKLIRSIAIHGANIIEKEQLLSQLIRLTDCLELSVKDLRSQILREAAITCSFLFETYGSEVHQIADRCLPAAFAQSAVSTKVMATCGSTLTMFIVQNKNKLKKRAKFAEKCRMKRVYWNPSMVRDSNLMCRTWTHFLDRCLLNLLLVPVSSQRALLHFLRTMNEIRSVLNDRPTVSICLSRVVSCEDFVIAAQNVIAKIVSDPIPVQQPGQATLEFALELCRFHLQSMSKIFMSATLNGNSFLSGNKYVCKAVTHSPWSRNIQFRPNSMSAATSTVYGFRKNANALYRKSSSVPQPPQQEAPRFEQQNLNYSFLELIDETPPGYPKDSDKYQRIMRWITNITTETSDDVTSSETAKLQEEGGQNEIIEEENGEFVSVLSATGTRSENGEI</sequence>
<organism evidence="2 3">
    <name type="scientific">Caenorhabditis japonica</name>
    <dbReference type="NCBI Taxonomy" id="281687"/>
    <lineage>
        <taxon>Eukaryota</taxon>
        <taxon>Metazoa</taxon>
        <taxon>Ecdysozoa</taxon>
        <taxon>Nematoda</taxon>
        <taxon>Chromadorea</taxon>
        <taxon>Rhabditida</taxon>
        <taxon>Rhabditina</taxon>
        <taxon>Rhabditomorpha</taxon>
        <taxon>Rhabditoidea</taxon>
        <taxon>Rhabditidae</taxon>
        <taxon>Peloderinae</taxon>
        <taxon>Caenorhabditis</taxon>
    </lineage>
</organism>
<evidence type="ECO:0008006" key="4">
    <source>
        <dbReference type="Google" id="ProtNLM"/>
    </source>
</evidence>
<evidence type="ECO:0000256" key="1">
    <source>
        <dbReference type="SAM" id="MobiDB-lite"/>
    </source>
</evidence>
<feature type="compositionally biased region" description="Low complexity" evidence="1">
    <location>
        <begin position="408"/>
        <end position="428"/>
    </location>
</feature>
<proteinExistence type="predicted"/>
<dbReference type="InterPro" id="IPR011989">
    <property type="entry name" value="ARM-like"/>
</dbReference>
<dbReference type="EnsemblMetazoa" id="CJA13761b.1">
    <property type="protein sequence ID" value="CJA13761b.1"/>
    <property type="gene ID" value="WBGene00132965"/>
</dbReference>
<evidence type="ECO:0000313" key="2">
    <source>
        <dbReference type="EnsemblMetazoa" id="CJA13761b.1"/>
    </source>
</evidence>
<protein>
    <recommendedName>
        <fullName evidence="4">CLASP N-terminal domain-containing protein</fullName>
    </recommendedName>
</protein>
<reference evidence="3" key="1">
    <citation type="submission" date="2010-08" db="EMBL/GenBank/DDBJ databases">
        <authorList>
            <consortium name="Caenorhabditis japonica Sequencing Consortium"/>
            <person name="Wilson R.K."/>
        </authorList>
    </citation>
    <scope>NUCLEOTIDE SEQUENCE [LARGE SCALE GENOMIC DNA]</scope>
    <source>
        <strain evidence="3">DF5081</strain>
    </source>
</reference>
<keyword evidence="3" id="KW-1185">Reference proteome</keyword>
<feature type="region of interest" description="Disordered" evidence="1">
    <location>
        <begin position="408"/>
        <end position="431"/>
    </location>
</feature>
<evidence type="ECO:0000313" key="3">
    <source>
        <dbReference type="Proteomes" id="UP000005237"/>
    </source>
</evidence>
<accession>A0A8R1I2F3</accession>
<dbReference type="AlphaFoldDB" id="A0A8R1I2F3"/>
<dbReference type="Gene3D" id="1.25.10.10">
    <property type="entry name" value="Leucine-rich Repeat Variant"/>
    <property type="match status" value="1"/>
</dbReference>
<dbReference type="Proteomes" id="UP000005237">
    <property type="component" value="Unassembled WGS sequence"/>
</dbReference>
<reference evidence="2" key="2">
    <citation type="submission" date="2022-06" db="UniProtKB">
        <authorList>
            <consortium name="EnsemblMetazoa"/>
        </authorList>
    </citation>
    <scope>IDENTIFICATION</scope>
    <source>
        <strain evidence="2">DF5081</strain>
    </source>
</reference>
<name>A0A8R1I2F3_CAEJA</name>